<gene>
    <name evidence="2" type="ORF">SK128_022445</name>
</gene>
<keyword evidence="1" id="KW-0472">Membrane</keyword>
<accession>A0AAN8WSM3</accession>
<organism evidence="2 3">
    <name type="scientific">Halocaridina rubra</name>
    <name type="common">Hawaiian red shrimp</name>
    <dbReference type="NCBI Taxonomy" id="373956"/>
    <lineage>
        <taxon>Eukaryota</taxon>
        <taxon>Metazoa</taxon>
        <taxon>Ecdysozoa</taxon>
        <taxon>Arthropoda</taxon>
        <taxon>Crustacea</taxon>
        <taxon>Multicrustacea</taxon>
        <taxon>Malacostraca</taxon>
        <taxon>Eumalacostraca</taxon>
        <taxon>Eucarida</taxon>
        <taxon>Decapoda</taxon>
        <taxon>Pleocyemata</taxon>
        <taxon>Caridea</taxon>
        <taxon>Atyoidea</taxon>
        <taxon>Atyidae</taxon>
        <taxon>Halocaridina</taxon>
    </lineage>
</organism>
<evidence type="ECO:0000256" key="1">
    <source>
        <dbReference type="SAM" id="Phobius"/>
    </source>
</evidence>
<keyword evidence="1" id="KW-0812">Transmembrane</keyword>
<dbReference type="AlphaFoldDB" id="A0AAN8WSM3"/>
<evidence type="ECO:0000313" key="2">
    <source>
        <dbReference type="EMBL" id="KAK7071550.1"/>
    </source>
</evidence>
<reference evidence="2 3" key="1">
    <citation type="submission" date="2023-11" db="EMBL/GenBank/DDBJ databases">
        <title>Halocaridina rubra genome assembly.</title>
        <authorList>
            <person name="Smith C."/>
        </authorList>
    </citation>
    <scope>NUCLEOTIDE SEQUENCE [LARGE SCALE GENOMIC DNA]</scope>
    <source>
        <strain evidence="2">EP-1</strain>
        <tissue evidence="2">Whole</tissue>
    </source>
</reference>
<protein>
    <submittedName>
        <fullName evidence="2">Uncharacterized protein</fullName>
    </submittedName>
</protein>
<dbReference type="Proteomes" id="UP001381693">
    <property type="component" value="Unassembled WGS sequence"/>
</dbReference>
<sequence>MRVIYPNEYSLELLSYQGLSLERRHYLSSCYLQVTDHERKNVNQLENLNTEPHRVMPGTISSVPPKNYLWRYYQGIPRDNESMVQERPASDKFSGMYVFDVIKGFIAGTVGSLFIDISLISLLTSWILLLKNNLRKAID</sequence>
<comment type="caution">
    <text evidence="2">The sequence shown here is derived from an EMBL/GenBank/DDBJ whole genome shotgun (WGS) entry which is preliminary data.</text>
</comment>
<keyword evidence="3" id="KW-1185">Reference proteome</keyword>
<feature type="transmembrane region" description="Helical" evidence="1">
    <location>
        <begin position="105"/>
        <end position="129"/>
    </location>
</feature>
<evidence type="ECO:0000313" key="3">
    <source>
        <dbReference type="Proteomes" id="UP001381693"/>
    </source>
</evidence>
<name>A0AAN8WSM3_HALRR</name>
<keyword evidence="1" id="KW-1133">Transmembrane helix</keyword>
<proteinExistence type="predicted"/>
<dbReference type="EMBL" id="JAXCGZ010014298">
    <property type="protein sequence ID" value="KAK7071550.1"/>
    <property type="molecule type" value="Genomic_DNA"/>
</dbReference>